<organism evidence="1">
    <name type="scientific">Candidatus Kentrum sp. FW</name>
    <dbReference type="NCBI Taxonomy" id="2126338"/>
    <lineage>
        <taxon>Bacteria</taxon>
        <taxon>Pseudomonadati</taxon>
        <taxon>Pseudomonadota</taxon>
        <taxon>Gammaproteobacteria</taxon>
        <taxon>Candidatus Kentrum</taxon>
    </lineage>
</organism>
<evidence type="ECO:0000313" key="1">
    <source>
        <dbReference type="EMBL" id="VFJ75498.1"/>
    </source>
</evidence>
<protein>
    <submittedName>
        <fullName evidence="1">Uncharacterized protein</fullName>
    </submittedName>
</protein>
<dbReference type="AlphaFoldDB" id="A0A450TZV5"/>
<gene>
    <name evidence="1" type="ORF">BECKFW1821C_GA0114237_107812</name>
</gene>
<reference evidence="1" key="1">
    <citation type="submission" date="2019-02" db="EMBL/GenBank/DDBJ databases">
        <authorList>
            <person name="Gruber-Vodicka R. H."/>
            <person name="Seah K. B. B."/>
        </authorList>
    </citation>
    <scope>NUCLEOTIDE SEQUENCE</scope>
    <source>
        <strain evidence="1">BECK_BZ131</strain>
    </source>
</reference>
<name>A0A450TZV5_9GAMM</name>
<proteinExistence type="predicted"/>
<sequence>MSCVFFRGLEMALPLQSQELVKLLLENRATLFDAEYKLILEGLVSRLCFLPDSPFLTRQASKICFILTIPSSFTTLLLPFVYRKELELTYTKF</sequence>
<dbReference type="EMBL" id="CAADFE010000078">
    <property type="protein sequence ID" value="VFJ75498.1"/>
    <property type="molecule type" value="Genomic_DNA"/>
</dbReference>
<accession>A0A450TZV5</accession>